<comment type="subcellular location">
    <subcellularLocation>
        <location evidence="1 9">Cell inner membrane</location>
        <topology evidence="1 9">Multi-pass membrane protein</topology>
    </subcellularLocation>
</comment>
<evidence type="ECO:0000256" key="3">
    <source>
        <dbReference type="ARBA" id="ARBA00022475"/>
    </source>
</evidence>
<name>A0A2R8B6P6_9RHOB</name>
<dbReference type="GO" id="GO:0022857">
    <property type="term" value="F:transmembrane transporter activity"/>
    <property type="evidence" value="ECO:0007669"/>
    <property type="project" value="UniProtKB-UniRule"/>
</dbReference>
<dbReference type="PANTHER" id="PTHR35011">
    <property type="entry name" value="2,3-DIKETO-L-GULONATE TRAP TRANSPORTER SMALL PERMEASE PROTEIN YIAM"/>
    <property type="match status" value="1"/>
</dbReference>
<sequence length="162" mass="18024">MTPVFKALAGLATLSGGLMVVLIGVSVAMRHLVNAPFRFTEELVGLLLTAAFFLALPLATLKAEHVRVSIFVKNMPHRLRLWVAVLANLFGVVFCLWFFALCLSWFEFAFERRIKTEVARLLMYPWMALLPLSLVLTALAFAIRGAASGSERNEETTPQDRA</sequence>
<comment type="function">
    <text evidence="9">Part of the tripartite ATP-independent periplasmic (TRAP) transport system.</text>
</comment>
<evidence type="ECO:0000256" key="5">
    <source>
        <dbReference type="ARBA" id="ARBA00022692"/>
    </source>
</evidence>
<gene>
    <name evidence="11" type="ORF">DEA8626_01732</name>
</gene>
<keyword evidence="4 9" id="KW-0997">Cell inner membrane</keyword>
<evidence type="ECO:0000256" key="6">
    <source>
        <dbReference type="ARBA" id="ARBA00022989"/>
    </source>
</evidence>
<keyword evidence="12" id="KW-1185">Reference proteome</keyword>
<evidence type="ECO:0000256" key="8">
    <source>
        <dbReference type="ARBA" id="ARBA00038436"/>
    </source>
</evidence>
<keyword evidence="6 9" id="KW-1133">Transmembrane helix</keyword>
<dbReference type="PANTHER" id="PTHR35011:SF2">
    <property type="entry name" value="2,3-DIKETO-L-GULONATE TRAP TRANSPORTER SMALL PERMEASE PROTEIN YIAM"/>
    <property type="match status" value="1"/>
</dbReference>
<dbReference type="OrthoDB" id="7851627at2"/>
<keyword evidence="3" id="KW-1003">Cell membrane</keyword>
<feature type="transmembrane region" description="Helical" evidence="9">
    <location>
        <begin position="43"/>
        <end position="61"/>
    </location>
</feature>
<comment type="similarity">
    <text evidence="8 9">Belongs to the TRAP transporter small permease family.</text>
</comment>
<dbReference type="RefSeq" id="WP_108852560.1">
    <property type="nucleotide sequence ID" value="NZ_OMOQ01000001.1"/>
</dbReference>
<dbReference type="InterPro" id="IPR007387">
    <property type="entry name" value="TRAP_DctQ"/>
</dbReference>
<feature type="transmembrane region" description="Helical" evidence="9">
    <location>
        <begin position="7"/>
        <end position="31"/>
    </location>
</feature>
<reference evidence="11 12" key="1">
    <citation type="submission" date="2018-03" db="EMBL/GenBank/DDBJ databases">
        <authorList>
            <person name="Keele B.F."/>
        </authorList>
    </citation>
    <scope>NUCLEOTIDE SEQUENCE [LARGE SCALE GENOMIC DNA]</scope>
    <source>
        <strain evidence="11 12">CECT 8626</strain>
    </source>
</reference>
<accession>A0A2R8B6P6</accession>
<evidence type="ECO:0000259" key="10">
    <source>
        <dbReference type="Pfam" id="PF04290"/>
    </source>
</evidence>
<feature type="domain" description="Tripartite ATP-independent periplasmic transporters DctQ component" evidence="10">
    <location>
        <begin position="19"/>
        <end position="143"/>
    </location>
</feature>
<dbReference type="GO" id="GO:0015740">
    <property type="term" value="P:C4-dicarboxylate transport"/>
    <property type="evidence" value="ECO:0007669"/>
    <property type="project" value="TreeGrafter"/>
</dbReference>
<keyword evidence="7 9" id="KW-0472">Membrane</keyword>
<feature type="transmembrane region" description="Helical" evidence="9">
    <location>
        <begin position="126"/>
        <end position="143"/>
    </location>
</feature>
<comment type="subunit">
    <text evidence="9">The complex comprises the extracytoplasmic solute receptor protein and the two transmembrane proteins.</text>
</comment>
<evidence type="ECO:0000313" key="11">
    <source>
        <dbReference type="EMBL" id="SPH18200.1"/>
    </source>
</evidence>
<dbReference type="Proteomes" id="UP000244924">
    <property type="component" value="Unassembled WGS sequence"/>
</dbReference>
<evidence type="ECO:0000313" key="12">
    <source>
        <dbReference type="Proteomes" id="UP000244924"/>
    </source>
</evidence>
<evidence type="ECO:0000256" key="7">
    <source>
        <dbReference type="ARBA" id="ARBA00023136"/>
    </source>
</evidence>
<dbReference type="EMBL" id="OMOQ01000001">
    <property type="protein sequence ID" value="SPH18200.1"/>
    <property type="molecule type" value="Genomic_DNA"/>
</dbReference>
<proteinExistence type="inferred from homology"/>
<evidence type="ECO:0000256" key="2">
    <source>
        <dbReference type="ARBA" id="ARBA00022448"/>
    </source>
</evidence>
<organism evidence="11 12">
    <name type="scientific">Albidovulum aquaemixtae</name>
    <dbReference type="NCBI Taxonomy" id="1542388"/>
    <lineage>
        <taxon>Bacteria</taxon>
        <taxon>Pseudomonadati</taxon>
        <taxon>Pseudomonadota</taxon>
        <taxon>Alphaproteobacteria</taxon>
        <taxon>Rhodobacterales</taxon>
        <taxon>Paracoccaceae</taxon>
        <taxon>Albidovulum</taxon>
    </lineage>
</organism>
<dbReference type="Pfam" id="PF04290">
    <property type="entry name" value="DctQ"/>
    <property type="match status" value="1"/>
</dbReference>
<keyword evidence="5 9" id="KW-0812">Transmembrane</keyword>
<dbReference type="GO" id="GO:0005886">
    <property type="term" value="C:plasma membrane"/>
    <property type="evidence" value="ECO:0007669"/>
    <property type="project" value="UniProtKB-SubCell"/>
</dbReference>
<protein>
    <recommendedName>
        <fullName evidence="9">TRAP transporter small permease protein</fullName>
    </recommendedName>
</protein>
<dbReference type="AlphaFoldDB" id="A0A2R8B6P6"/>
<evidence type="ECO:0000256" key="4">
    <source>
        <dbReference type="ARBA" id="ARBA00022519"/>
    </source>
</evidence>
<evidence type="ECO:0000256" key="1">
    <source>
        <dbReference type="ARBA" id="ARBA00004429"/>
    </source>
</evidence>
<feature type="transmembrane region" description="Helical" evidence="9">
    <location>
        <begin position="81"/>
        <end position="106"/>
    </location>
</feature>
<evidence type="ECO:0000256" key="9">
    <source>
        <dbReference type="RuleBase" id="RU369079"/>
    </source>
</evidence>
<dbReference type="InterPro" id="IPR055348">
    <property type="entry name" value="DctQ"/>
</dbReference>
<keyword evidence="2 9" id="KW-0813">Transport</keyword>